<dbReference type="GO" id="GO:0009543">
    <property type="term" value="C:chloroplast thylakoid lumen"/>
    <property type="evidence" value="ECO:0007669"/>
    <property type="project" value="TreeGrafter"/>
</dbReference>
<sequence length="227" mass="23697">MTSSLSSTAACSNSSNPPPAPHSAVSRRKLLFFSAAATSGGLAILPPASQANPFVAAKPSSLRTSTPYSQSQQFGLDGNGRIRPCPSTNPGCVSTNPTVGAACSLASPLLIPLRDKAAAAASLRQAIMNTQRNTVIKADEETAYGHYIQAEVDGGLTGGRDIMEFLIKEQQTGSLVAVYRCVATKVTFVYPFTTAVGDSKGQSQRIAAVSQELGWYAPDLLLDASDE</sequence>
<evidence type="ECO:0000256" key="1">
    <source>
        <dbReference type="SAM" id="MobiDB-lite"/>
    </source>
</evidence>
<dbReference type="PANTHER" id="PTHR36783">
    <property type="entry name" value="THYLAKOID LUMENAL 17.9 KDA PROTEIN, CHLOROPLASTIC"/>
    <property type="match status" value="1"/>
</dbReference>
<name>A0A8J6BV06_ZIZPA</name>
<evidence type="ECO:0008006" key="4">
    <source>
        <dbReference type="Google" id="ProtNLM"/>
    </source>
</evidence>
<dbReference type="OrthoDB" id="200029at2759"/>
<dbReference type="InterPro" id="IPR006311">
    <property type="entry name" value="TAT_signal"/>
</dbReference>
<keyword evidence="3" id="KW-1185">Reference proteome</keyword>
<dbReference type="Proteomes" id="UP000729402">
    <property type="component" value="Unassembled WGS sequence"/>
</dbReference>
<feature type="region of interest" description="Disordered" evidence="1">
    <location>
        <begin position="1"/>
        <end position="23"/>
    </location>
</feature>
<reference evidence="2" key="2">
    <citation type="submission" date="2021-02" db="EMBL/GenBank/DDBJ databases">
        <authorList>
            <person name="Kimball J.A."/>
            <person name="Haas M.W."/>
            <person name="Macchietto M."/>
            <person name="Kono T."/>
            <person name="Duquette J."/>
            <person name="Shao M."/>
        </authorList>
    </citation>
    <scope>NUCLEOTIDE SEQUENCE</scope>
    <source>
        <tissue evidence="2">Fresh leaf tissue</tissue>
    </source>
</reference>
<dbReference type="PANTHER" id="PTHR36783:SF2">
    <property type="entry name" value="THYLAKOID LUMENAL 17.9 KDA PROTEIN, CHLOROPLASTIC"/>
    <property type="match status" value="1"/>
</dbReference>
<accession>A0A8J6BV06</accession>
<dbReference type="Pfam" id="PF07386">
    <property type="entry name" value="DUF1499"/>
    <property type="match status" value="1"/>
</dbReference>
<comment type="caution">
    <text evidence="2">The sequence shown here is derived from an EMBL/GenBank/DDBJ whole genome shotgun (WGS) entry which is preliminary data.</text>
</comment>
<reference evidence="2" key="1">
    <citation type="journal article" date="2021" name="bioRxiv">
        <title>Whole Genome Assembly and Annotation of Northern Wild Rice, Zizania palustris L., Supports a Whole Genome Duplication in the Zizania Genus.</title>
        <authorList>
            <person name="Haas M."/>
            <person name="Kono T."/>
            <person name="Macchietto M."/>
            <person name="Millas R."/>
            <person name="McGilp L."/>
            <person name="Shao M."/>
            <person name="Duquette J."/>
            <person name="Hirsch C.N."/>
            <person name="Kimball J."/>
        </authorList>
    </citation>
    <scope>NUCLEOTIDE SEQUENCE</scope>
    <source>
        <tissue evidence="2">Fresh leaf tissue</tissue>
    </source>
</reference>
<gene>
    <name evidence="2" type="ORF">GUJ93_ZPchr0012g21390</name>
</gene>
<evidence type="ECO:0000313" key="3">
    <source>
        <dbReference type="Proteomes" id="UP000729402"/>
    </source>
</evidence>
<evidence type="ECO:0000313" key="2">
    <source>
        <dbReference type="EMBL" id="KAG8091543.1"/>
    </source>
</evidence>
<dbReference type="InterPro" id="IPR010865">
    <property type="entry name" value="DUF1499"/>
</dbReference>
<dbReference type="InterPro" id="IPR037734">
    <property type="entry name" value="Thylakoid_lumenal_17.9"/>
</dbReference>
<dbReference type="EMBL" id="JAAALK010000080">
    <property type="protein sequence ID" value="KAG8091543.1"/>
    <property type="molecule type" value="Genomic_DNA"/>
</dbReference>
<dbReference type="AlphaFoldDB" id="A0A8J6BV06"/>
<organism evidence="2 3">
    <name type="scientific">Zizania palustris</name>
    <name type="common">Northern wild rice</name>
    <dbReference type="NCBI Taxonomy" id="103762"/>
    <lineage>
        <taxon>Eukaryota</taxon>
        <taxon>Viridiplantae</taxon>
        <taxon>Streptophyta</taxon>
        <taxon>Embryophyta</taxon>
        <taxon>Tracheophyta</taxon>
        <taxon>Spermatophyta</taxon>
        <taxon>Magnoliopsida</taxon>
        <taxon>Liliopsida</taxon>
        <taxon>Poales</taxon>
        <taxon>Poaceae</taxon>
        <taxon>BOP clade</taxon>
        <taxon>Oryzoideae</taxon>
        <taxon>Oryzeae</taxon>
        <taxon>Zizaniinae</taxon>
        <taxon>Zizania</taxon>
    </lineage>
</organism>
<proteinExistence type="predicted"/>
<protein>
    <recommendedName>
        <fullName evidence="4">Thylakoid lumenal 17.9 kDa protein, chloroplastic</fullName>
    </recommendedName>
</protein>
<dbReference type="PROSITE" id="PS51318">
    <property type="entry name" value="TAT"/>
    <property type="match status" value="1"/>
</dbReference>
<feature type="compositionally biased region" description="Low complexity" evidence="1">
    <location>
        <begin position="1"/>
        <end position="15"/>
    </location>
</feature>